<dbReference type="Pfam" id="PF00856">
    <property type="entry name" value="SET"/>
    <property type="match status" value="1"/>
</dbReference>
<dbReference type="InterPro" id="IPR046341">
    <property type="entry name" value="SET_dom_sf"/>
</dbReference>
<keyword evidence="3" id="KW-1185">Reference proteome</keyword>
<dbReference type="SUPFAM" id="SSF82199">
    <property type="entry name" value="SET domain"/>
    <property type="match status" value="1"/>
</dbReference>
<reference evidence="2 3" key="1">
    <citation type="journal article" date="2023" name="IScience">
        <title>Expanded male sex-determining region conserved during the evolution of homothallism in the green alga Volvox.</title>
        <authorList>
            <person name="Yamamoto K."/>
            <person name="Matsuzaki R."/>
            <person name="Mahakham W."/>
            <person name="Heman W."/>
            <person name="Sekimoto H."/>
            <person name="Kawachi M."/>
            <person name="Minakuchi Y."/>
            <person name="Toyoda A."/>
            <person name="Nozaki H."/>
        </authorList>
    </citation>
    <scope>NUCLEOTIDE SEQUENCE [LARGE SCALE GENOMIC DNA]</scope>
    <source>
        <strain evidence="2 3">NIES-4468</strain>
    </source>
</reference>
<sequence length="406" mass="43237">MAVVRQFYRGDPAGVVHPVWLQERHLTWQPRGLHCKVAAPVVLAAAGGPALNITAAQPPLLPITAQSIWNWDILTPQQPLTQVEEEVGHPPEAYCQADNLSGLLRQFGAYQEGFDNGLQLDGLMAYYRRLGCSAEQLQDAVYNMMPPIASSSSARRAGGPGRISRIMAQPDLDLPPASGTQVGATAAPADFTLDAGAGGSVSRTSYVQFSEPLWQLPGSLGEQVQLAAWELLAATLAAVALAAYESRPRGWSRRDLLEVRQSNIAGRGVFARAPIAAGTVLGAYPGRLRSALDMVAKCQEAPLAASYAFRTGDGRFLDPTDASGQPSPYPQPGWPWPLPMDVILSYANEPPKGSPGTNTTVEDGPHPGDLLFVAASDIPPGAEVLIDYGMTYDRSGYDRTPVKTGG</sequence>
<evidence type="ECO:0000259" key="1">
    <source>
        <dbReference type="PROSITE" id="PS50280"/>
    </source>
</evidence>
<organism evidence="2 3">
    <name type="scientific">Volvox africanus</name>
    <dbReference type="NCBI Taxonomy" id="51714"/>
    <lineage>
        <taxon>Eukaryota</taxon>
        <taxon>Viridiplantae</taxon>
        <taxon>Chlorophyta</taxon>
        <taxon>core chlorophytes</taxon>
        <taxon>Chlorophyceae</taxon>
        <taxon>CS clade</taxon>
        <taxon>Chlamydomonadales</taxon>
        <taxon>Volvocaceae</taxon>
        <taxon>Volvox</taxon>
    </lineage>
</organism>
<evidence type="ECO:0000313" key="2">
    <source>
        <dbReference type="EMBL" id="GLI66475.1"/>
    </source>
</evidence>
<dbReference type="EMBL" id="BSDZ01000032">
    <property type="protein sequence ID" value="GLI66475.1"/>
    <property type="molecule type" value="Genomic_DNA"/>
</dbReference>
<name>A0ABQ5S982_9CHLO</name>
<evidence type="ECO:0000313" key="3">
    <source>
        <dbReference type="Proteomes" id="UP001165090"/>
    </source>
</evidence>
<dbReference type="Proteomes" id="UP001165090">
    <property type="component" value="Unassembled WGS sequence"/>
</dbReference>
<feature type="domain" description="SET" evidence="1">
    <location>
        <begin position="255"/>
        <end position="389"/>
    </location>
</feature>
<protein>
    <recommendedName>
        <fullName evidence="1">SET domain-containing protein</fullName>
    </recommendedName>
</protein>
<dbReference type="PROSITE" id="PS50280">
    <property type="entry name" value="SET"/>
    <property type="match status" value="1"/>
</dbReference>
<dbReference type="InterPro" id="IPR001214">
    <property type="entry name" value="SET_dom"/>
</dbReference>
<comment type="caution">
    <text evidence="2">The sequence shown here is derived from an EMBL/GenBank/DDBJ whole genome shotgun (WGS) entry which is preliminary data.</text>
</comment>
<gene>
    <name evidence="2" type="ORF">VaNZ11_010318</name>
</gene>
<accession>A0ABQ5S982</accession>
<proteinExistence type="predicted"/>
<dbReference type="SMART" id="SM00317">
    <property type="entry name" value="SET"/>
    <property type="match status" value="1"/>
</dbReference>
<dbReference type="Gene3D" id="2.170.270.10">
    <property type="entry name" value="SET domain"/>
    <property type="match status" value="1"/>
</dbReference>